<evidence type="ECO:0000313" key="2">
    <source>
        <dbReference type="EMBL" id="KAF0331431.1"/>
    </source>
</evidence>
<accession>A0A8H3WST4</accession>
<comment type="caution">
    <text evidence="2">The sequence shown here is derived from an EMBL/GenBank/DDBJ whole genome shotgun (WGS) entry which is preliminary data.</text>
</comment>
<keyword evidence="3" id="KW-1185">Reference proteome</keyword>
<dbReference type="Proteomes" id="UP000434172">
    <property type="component" value="Unassembled WGS sequence"/>
</dbReference>
<name>A0A8H3WST4_9PEZI</name>
<dbReference type="EMBL" id="WOWK01000003">
    <property type="protein sequence ID" value="KAF0331431.1"/>
    <property type="molecule type" value="Genomic_DNA"/>
</dbReference>
<reference evidence="2 3" key="1">
    <citation type="submission" date="2019-12" db="EMBL/GenBank/DDBJ databases">
        <title>A genome sequence resource for the geographically widespread anthracnose pathogen Colletotrichum asianum.</title>
        <authorList>
            <person name="Meng Y."/>
        </authorList>
    </citation>
    <scope>NUCLEOTIDE SEQUENCE [LARGE SCALE GENOMIC DNA]</scope>
    <source>
        <strain evidence="2 3">ICMP 18580</strain>
    </source>
</reference>
<organism evidence="2 3">
    <name type="scientific">Colletotrichum asianum</name>
    <dbReference type="NCBI Taxonomy" id="702518"/>
    <lineage>
        <taxon>Eukaryota</taxon>
        <taxon>Fungi</taxon>
        <taxon>Dikarya</taxon>
        <taxon>Ascomycota</taxon>
        <taxon>Pezizomycotina</taxon>
        <taxon>Sordariomycetes</taxon>
        <taxon>Hypocreomycetidae</taxon>
        <taxon>Glomerellales</taxon>
        <taxon>Glomerellaceae</taxon>
        <taxon>Colletotrichum</taxon>
        <taxon>Colletotrichum gloeosporioides species complex</taxon>
    </lineage>
</organism>
<evidence type="ECO:0000256" key="1">
    <source>
        <dbReference type="SAM" id="MobiDB-lite"/>
    </source>
</evidence>
<dbReference type="AlphaFoldDB" id="A0A8H3WST4"/>
<protein>
    <submittedName>
        <fullName evidence="2">Uncharacterized protein</fullName>
    </submittedName>
</protein>
<sequence>MRNGLGGTHTGPLTGDQDTSKTMPVDVALNQQKSTVRAGTLSLHWPCRVSSPRQCNVPVRRLLKSYFIKPATWPSEIKCCWFTSAWL</sequence>
<proteinExistence type="predicted"/>
<feature type="region of interest" description="Disordered" evidence="1">
    <location>
        <begin position="1"/>
        <end position="23"/>
    </location>
</feature>
<evidence type="ECO:0000313" key="3">
    <source>
        <dbReference type="Proteomes" id="UP000434172"/>
    </source>
</evidence>
<gene>
    <name evidence="2" type="ORF">GQ607_001177</name>
</gene>